<organism evidence="1 2">
    <name type="scientific">Chitinophaga filiformis</name>
    <name type="common">Myxococcus filiformis</name>
    <name type="synonym">Flexibacter filiformis</name>
    <dbReference type="NCBI Taxonomy" id="104663"/>
    <lineage>
        <taxon>Bacteria</taxon>
        <taxon>Pseudomonadati</taxon>
        <taxon>Bacteroidota</taxon>
        <taxon>Chitinophagia</taxon>
        <taxon>Chitinophagales</taxon>
        <taxon>Chitinophagaceae</taxon>
        <taxon>Chitinophaga</taxon>
    </lineage>
</organism>
<name>A0ABY4HXF9_CHIFI</name>
<sequence length="134" mass="15390">MFNFFKKRKPVIPPFDKLQASPIKDCYFYRVAQWHRLSDGNILAIDPNAPRIVTFDPWPQLIFLEADGKRTVTEFVAYLASSYEKEVPLELDDTVLTTIDNVLKTGLIQLSTIPIQLDPKILKPSDNNIIDKLK</sequence>
<evidence type="ECO:0000313" key="1">
    <source>
        <dbReference type="EMBL" id="UPK68495.1"/>
    </source>
</evidence>
<keyword evidence="2" id="KW-1185">Reference proteome</keyword>
<evidence type="ECO:0000313" key="2">
    <source>
        <dbReference type="Proteomes" id="UP000830198"/>
    </source>
</evidence>
<protein>
    <recommendedName>
        <fullName evidence="3">Coenzyme PQQ synthesis protein D (PqqD)</fullName>
    </recommendedName>
</protein>
<dbReference type="EMBL" id="CP095855">
    <property type="protein sequence ID" value="UPK68495.1"/>
    <property type="molecule type" value="Genomic_DNA"/>
</dbReference>
<evidence type="ECO:0008006" key="3">
    <source>
        <dbReference type="Google" id="ProtNLM"/>
    </source>
</evidence>
<dbReference type="Proteomes" id="UP000830198">
    <property type="component" value="Chromosome"/>
</dbReference>
<accession>A0ABY4HXF9</accession>
<proteinExistence type="predicted"/>
<dbReference type="RefSeq" id="WP_247810889.1">
    <property type="nucleotide sequence ID" value="NZ_CP095855.1"/>
</dbReference>
<reference evidence="1 2" key="1">
    <citation type="submission" date="2022-04" db="EMBL/GenBank/DDBJ databases">
        <title>The arsenic-methylating capacity of Chitinophaga filiformis YT5 during chitin decomposition.</title>
        <authorList>
            <person name="Chen G."/>
            <person name="Liang Y."/>
        </authorList>
    </citation>
    <scope>NUCLEOTIDE SEQUENCE [LARGE SCALE GENOMIC DNA]</scope>
    <source>
        <strain evidence="1 2">YT5</strain>
    </source>
</reference>
<gene>
    <name evidence="1" type="ORF">MYF79_26420</name>
</gene>